<dbReference type="SUPFAM" id="SSF51182">
    <property type="entry name" value="RmlC-like cupins"/>
    <property type="match status" value="1"/>
</dbReference>
<protein>
    <recommendedName>
        <fullName evidence="1">DUF985 domain-containing protein</fullName>
    </recommendedName>
</protein>
<keyword evidence="3" id="KW-1185">Reference proteome</keyword>
<evidence type="ECO:0000259" key="1">
    <source>
        <dbReference type="Pfam" id="PF06172"/>
    </source>
</evidence>
<proteinExistence type="predicted"/>
<dbReference type="AlphaFoldDB" id="A0A521FUZ1"/>
<reference evidence="2 3" key="1">
    <citation type="submission" date="2017-05" db="EMBL/GenBank/DDBJ databases">
        <authorList>
            <person name="Varghese N."/>
            <person name="Submissions S."/>
        </authorList>
    </citation>
    <scope>NUCLEOTIDE SEQUENCE [LARGE SCALE GENOMIC DNA]</scope>
    <source>
        <strain evidence="2 3">DSM 19036</strain>
    </source>
</reference>
<name>A0A521FUZ1_9SPHI</name>
<dbReference type="PANTHER" id="PTHR33387:SF3">
    <property type="entry name" value="DUF985 DOMAIN-CONTAINING PROTEIN"/>
    <property type="match status" value="1"/>
</dbReference>
<organism evidence="2 3">
    <name type="scientific">Pedobacter westerhofensis</name>
    <dbReference type="NCBI Taxonomy" id="425512"/>
    <lineage>
        <taxon>Bacteria</taxon>
        <taxon>Pseudomonadati</taxon>
        <taxon>Bacteroidota</taxon>
        <taxon>Sphingobacteriia</taxon>
        <taxon>Sphingobacteriales</taxon>
        <taxon>Sphingobacteriaceae</taxon>
        <taxon>Pedobacter</taxon>
    </lineage>
</organism>
<dbReference type="Pfam" id="PF06172">
    <property type="entry name" value="Cupin_5"/>
    <property type="match status" value="1"/>
</dbReference>
<gene>
    <name evidence="2" type="ORF">SAMN06265348_12223</name>
</gene>
<dbReference type="EMBL" id="FXTN01000022">
    <property type="protein sequence ID" value="SMO99380.1"/>
    <property type="molecule type" value="Genomic_DNA"/>
</dbReference>
<dbReference type="CDD" id="cd06121">
    <property type="entry name" value="cupin_YML079wp"/>
    <property type="match status" value="1"/>
</dbReference>
<dbReference type="RefSeq" id="WP_142531294.1">
    <property type="nucleotide sequence ID" value="NZ_CBCSJO010000018.1"/>
</dbReference>
<dbReference type="InterPro" id="IPR039935">
    <property type="entry name" value="YML079W-like"/>
</dbReference>
<dbReference type="InterPro" id="IPR009327">
    <property type="entry name" value="Cupin_DUF985"/>
</dbReference>
<feature type="domain" description="DUF985" evidence="1">
    <location>
        <begin position="11"/>
        <end position="146"/>
    </location>
</feature>
<dbReference type="OrthoDB" id="9798288at2"/>
<dbReference type="InterPro" id="IPR014710">
    <property type="entry name" value="RmlC-like_jellyroll"/>
</dbReference>
<dbReference type="PANTHER" id="PTHR33387">
    <property type="entry name" value="RMLC-LIKE JELLY ROLL FOLD PROTEIN"/>
    <property type="match status" value="1"/>
</dbReference>
<evidence type="ECO:0000313" key="3">
    <source>
        <dbReference type="Proteomes" id="UP000320300"/>
    </source>
</evidence>
<dbReference type="InterPro" id="IPR011051">
    <property type="entry name" value="RmlC_Cupin_sf"/>
</dbReference>
<evidence type="ECO:0000313" key="2">
    <source>
        <dbReference type="EMBL" id="SMO99380.1"/>
    </source>
</evidence>
<dbReference type="Proteomes" id="UP000320300">
    <property type="component" value="Unassembled WGS sequence"/>
</dbReference>
<dbReference type="Gene3D" id="2.60.120.10">
    <property type="entry name" value="Jelly Rolls"/>
    <property type="match status" value="1"/>
</dbReference>
<sequence>MSEEILQTAAHWIKNLNLQPHPEGGYYNELYRSKLEVTRVSTSLFNIYNACTSIYYLLEGKDYSGFHRIASDEIWYFHKGAPLMIHMIDKAGIYSNQELSDRATGSLSFLVEAGLWFAAEIPSGADFTLVSCVVAPGFEFAEFEMADRTDLLNQYPEHAEIISKLSRDTD</sequence>
<accession>A0A521FUZ1</accession>